<keyword evidence="1" id="KW-1133">Transmembrane helix</keyword>
<sequence length="91" mass="10270">MRLDDRSLGFVISFLLGVAWAAVLIGAVSSFLSFYHISFFFALVSSFIGMLPGLIGIILLEHIITNKEQQEELKKQTRLLQQLLTQKEQNS</sequence>
<name>A0A1W1BT24_9ZZZZ</name>
<reference evidence="2" key="1">
    <citation type="submission" date="2016-10" db="EMBL/GenBank/DDBJ databases">
        <authorList>
            <person name="de Groot N.N."/>
        </authorList>
    </citation>
    <scope>NUCLEOTIDE SEQUENCE</scope>
</reference>
<dbReference type="EMBL" id="FPHD01000040">
    <property type="protein sequence ID" value="SFV56740.1"/>
    <property type="molecule type" value="Genomic_DNA"/>
</dbReference>
<evidence type="ECO:0000313" key="2">
    <source>
        <dbReference type="EMBL" id="SFV56740.1"/>
    </source>
</evidence>
<keyword evidence="1" id="KW-0472">Membrane</keyword>
<accession>A0A1W1BT24</accession>
<dbReference type="AlphaFoldDB" id="A0A1W1BT24"/>
<feature type="transmembrane region" description="Helical" evidence="1">
    <location>
        <begin position="34"/>
        <end position="60"/>
    </location>
</feature>
<protein>
    <submittedName>
        <fullName evidence="2">Uncharacterized protein</fullName>
    </submittedName>
</protein>
<feature type="transmembrane region" description="Helical" evidence="1">
    <location>
        <begin position="7"/>
        <end position="28"/>
    </location>
</feature>
<keyword evidence="1" id="KW-0812">Transmembrane</keyword>
<organism evidence="2">
    <name type="scientific">hydrothermal vent metagenome</name>
    <dbReference type="NCBI Taxonomy" id="652676"/>
    <lineage>
        <taxon>unclassified sequences</taxon>
        <taxon>metagenomes</taxon>
        <taxon>ecological metagenomes</taxon>
    </lineage>
</organism>
<gene>
    <name evidence="2" type="ORF">MNB_SV-8-204</name>
</gene>
<evidence type="ECO:0000256" key="1">
    <source>
        <dbReference type="SAM" id="Phobius"/>
    </source>
</evidence>
<proteinExistence type="predicted"/>